<evidence type="ECO:0000256" key="3">
    <source>
        <dbReference type="ARBA" id="ARBA00022729"/>
    </source>
</evidence>
<dbReference type="EMBL" id="LVZK01000001">
    <property type="protein sequence ID" value="OAP86116.1"/>
    <property type="molecule type" value="Genomic_DNA"/>
</dbReference>
<feature type="region of interest" description="Disordered" evidence="7">
    <location>
        <begin position="189"/>
        <end position="215"/>
    </location>
</feature>
<evidence type="ECO:0000256" key="1">
    <source>
        <dbReference type="ARBA" id="ARBA00004193"/>
    </source>
</evidence>
<evidence type="ECO:0008006" key="11">
    <source>
        <dbReference type="Google" id="ProtNLM"/>
    </source>
</evidence>
<feature type="signal peptide" evidence="8">
    <location>
        <begin position="1"/>
        <end position="28"/>
    </location>
</feature>
<feature type="chain" id="PRO_5039649575" description="Lipoprotein" evidence="8">
    <location>
        <begin position="29"/>
        <end position="215"/>
    </location>
</feature>
<dbReference type="OrthoDB" id="3268801at2"/>
<keyword evidence="5" id="KW-0564">Palmitate</keyword>
<evidence type="ECO:0000256" key="7">
    <source>
        <dbReference type="SAM" id="MobiDB-lite"/>
    </source>
</evidence>
<evidence type="ECO:0000313" key="10">
    <source>
        <dbReference type="Proteomes" id="UP000078368"/>
    </source>
</evidence>
<organism evidence="9 10">
    <name type="scientific">Peptidiphaga gingivicola</name>
    <dbReference type="NCBI Taxonomy" id="2741497"/>
    <lineage>
        <taxon>Bacteria</taxon>
        <taxon>Bacillati</taxon>
        <taxon>Actinomycetota</taxon>
        <taxon>Actinomycetes</taxon>
        <taxon>Actinomycetales</taxon>
        <taxon>Actinomycetaceae</taxon>
        <taxon>Peptidiphaga</taxon>
    </lineage>
</organism>
<dbReference type="Gene3D" id="3.30.2030.20">
    <property type="match status" value="1"/>
</dbReference>
<comment type="caution">
    <text evidence="9">The sequence shown here is derived from an EMBL/GenBank/DDBJ whole genome shotgun (WGS) entry which is preliminary data.</text>
</comment>
<evidence type="ECO:0000313" key="9">
    <source>
        <dbReference type="EMBL" id="OAP86116.1"/>
    </source>
</evidence>
<dbReference type="PROSITE" id="PS51257">
    <property type="entry name" value="PROKAR_LIPOPROTEIN"/>
    <property type="match status" value="1"/>
</dbReference>
<reference evidence="9 10" key="1">
    <citation type="submission" date="2016-04" db="EMBL/GenBank/DDBJ databases">
        <title>Peptidophaga gingivicola gen. nov., sp. nov., isolated from human subgingival plaque.</title>
        <authorList>
            <person name="Beall C.J."/>
            <person name="Mokrzan E.M."/>
            <person name="Griffen A.L."/>
            <person name="Leys E.J."/>
        </authorList>
    </citation>
    <scope>NUCLEOTIDE SEQUENCE [LARGE SCALE GENOMIC DNA]</scope>
    <source>
        <strain evidence="9 10">BA112</strain>
    </source>
</reference>
<evidence type="ECO:0000256" key="6">
    <source>
        <dbReference type="ARBA" id="ARBA00023288"/>
    </source>
</evidence>
<gene>
    <name evidence="9" type="ORF">A4H34_02765</name>
</gene>
<evidence type="ECO:0000256" key="5">
    <source>
        <dbReference type="ARBA" id="ARBA00023139"/>
    </source>
</evidence>
<comment type="subcellular location">
    <subcellularLocation>
        <location evidence="1">Cell membrane</location>
        <topology evidence="1">Lipid-anchor</topology>
    </subcellularLocation>
</comment>
<accession>A0A179B343</accession>
<dbReference type="STRING" id="1823756.A4H34_02765"/>
<protein>
    <recommendedName>
        <fullName evidence="11">Lipoprotein</fullName>
    </recommendedName>
</protein>
<dbReference type="AlphaFoldDB" id="A0A179B343"/>
<evidence type="ECO:0000256" key="2">
    <source>
        <dbReference type="ARBA" id="ARBA00022475"/>
    </source>
</evidence>
<sequence length="215" mass="23724">MDAVKAGRRIRFALLAVVLGLAGCSSDATPSTEPTAGKKADPFDFNSRPYYYGKKPFKDRVDIRTADADLRAALGRVRGRIDAEFGKQDWTWIKEPVNVFYGCADGKNEGGEYNNAQGKTYGIPMDKFSRIHKIFKEEVEPLGFTTVVEISDKGDKSFDYYNEGDGGYINMGMTREEVFGMWYTTGCRPAPAGSTPDPDRRLDTPTPSESATASP</sequence>
<dbReference type="RefSeq" id="WP_064231001.1">
    <property type="nucleotide sequence ID" value="NZ_LVZK01000001.1"/>
</dbReference>
<keyword evidence="6" id="KW-0449">Lipoprotein</keyword>
<dbReference type="GO" id="GO:0005886">
    <property type="term" value="C:plasma membrane"/>
    <property type="evidence" value="ECO:0007669"/>
    <property type="project" value="UniProtKB-SubCell"/>
</dbReference>
<keyword evidence="3 8" id="KW-0732">Signal</keyword>
<dbReference type="Pfam" id="PF16708">
    <property type="entry name" value="LppA"/>
    <property type="match status" value="1"/>
</dbReference>
<evidence type="ECO:0000256" key="4">
    <source>
        <dbReference type="ARBA" id="ARBA00023136"/>
    </source>
</evidence>
<dbReference type="InterPro" id="IPR032018">
    <property type="entry name" value="LppA/LppB/LprP"/>
</dbReference>
<evidence type="ECO:0000256" key="8">
    <source>
        <dbReference type="SAM" id="SignalP"/>
    </source>
</evidence>
<keyword evidence="4" id="KW-0472">Membrane</keyword>
<dbReference type="Proteomes" id="UP000078368">
    <property type="component" value="Unassembled WGS sequence"/>
</dbReference>
<keyword evidence="2" id="KW-1003">Cell membrane</keyword>
<keyword evidence="10" id="KW-1185">Reference proteome</keyword>
<proteinExistence type="predicted"/>
<name>A0A179B343_9ACTO</name>